<dbReference type="Gene3D" id="1.10.10.10">
    <property type="entry name" value="Winged helix-like DNA-binding domain superfamily/Winged helix DNA-binding domain"/>
    <property type="match status" value="1"/>
</dbReference>
<dbReference type="Pfam" id="PF13384">
    <property type="entry name" value="HTH_23"/>
    <property type="match status" value="1"/>
</dbReference>
<evidence type="ECO:0000313" key="3">
    <source>
        <dbReference type="Proteomes" id="UP000182841"/>
    </source>
</evidence>
<keyword evidence="3" id="KW-1185">Reference proteome</keyword>
<gene>
    <name evidence="2" type="ORF">SAMN05421870_107279</name>
</gene>
<organism evidence="2 3">
    <name type="scientific">Streptomyces qinglanensis</name>
    <dbReference type="NCBI Taxonomy" id="943816"/>
    <lineage>
        <taxon>Bacteria</taxon>
        <taxon>Bacillati</taxon>
        <taxon>Actinomycetota</taxon>
        <taxon>Actinomycetes</taxon>
        <taxon>Kitasatosporales</taxon>
        <taxon>Streptomycetaceae</taxon>
        <taxon>Streptomyces</taxon>
    </lineage>
</organism>
<dbReference type="AlphaFoldDB" id="A0A1H9U447"/>
<feature type="region of interest" description="Disordered" evidence="1">
    <location>
        <begin position="83"/>
        <end position="103"/>
    </location>
</feature>
<protein>
    <submittedName>
        <fullName evidence="2">Homeodomain-like domain-containing protein</fullName>
    </submittedName>
</protein>
<accession>A0A1H9U447</accession>
<dbReference type="GO" id="GO:0003677">
    <property type="term" value="F:DNA binding"/>
    <property type="evidence" value="ECO:0007669"/>
    <property type="project" value="UniProtKB-KW"/>
</dbReference>
<keyword evidence="2" id="KW-0371">Homeobox</keyword>
<name>A0A1H9U447_9ACTN</name>
<dbReference type="InterPro" id="IPR036388">
    <property type="entry name" value="WH-like_DNA-bd_sf"/>
</dbReference>
<reference evidence="3" key="1">
    <citation type="submission" date="2016-10" db="EMBL/GenBank/DDBJ databases">
        <authorList>
            <person name="Varghese N."/>
            <person name="Submissions S."/>
        </authorList>
    </citation>
    <scope>NUCLEOTIDE SEQUENCE [LARGE SCALE GENOMIC DNA]</scope>
    <source>
        <strain evidence="3">CGMCC 4.6825</strain>
    </source>
</reference>
<dbReference type="RefSeq" id="WP_075001193.1">
    <property type="nucleotide sequence ID" value="NZ_FOGO01000007.1"/>
</dbReference>
<evidence type="ECO:0000313" key="2">
    <source>
        <dbReference type="EMBL" id="SES03853.1"/>
    </source>
</evidence>
<dbReference type="EMBL" id="FOGO01000007">
    <property type="protein sequence ID" value="SES03853.1"/>
    <property type="molecule type" value="Genomic_DNA"/>
</dbReference>
<feature type="compositionally biased region" description="Basic and acidic residues" evidence="1">
    <location>
        <begin position="93"/>
        <end position="103"/>
    </location>
</feature>
<proteinExistence type="predicted"/>
<dbReference type="Proteomes" id="UP000182841">
    <property type="component" value="Unassembled WGS sequence"/>
</dbReference>
<keyword evidence="2" id="KW-0238">DNA-binding</keyword>
<sequence>MTEEPIDQEAQRVFDALDEVEAMTDPLARARVIGLLLKDQAKRNKKFHEYRRQVVLELREQKVPYRKIAEQLGVSLGTVQDIERGAGRWTQRPRKDSPQDAPE</sequence>
<evidence type="ECO:0000256" key="1">
    <source>
        <dbReference type="SAM" id="MobiDB-lite"/>
    </source>
</evidence>
<dbReference type="InterPro" id="IPR009057">
    <property type="entry name" value="Homeodomain-like_sf"/>
</dbReference>
<dbReference type="SUPFAM" id="SSF46689">
    <property type="entry name" value="Homeodomain-like"/>
    <property type="match status" value="1"/>
</dbReference>